<name>A0A1Y1M5I5_PHOPY</name>
<protein>
    <submittedName>
        <fullName evidence="1">Uncharacterized protein</fullName>
    </submittedName>
</protein>
<organism evidence="1">
    <name type="scientific">Photinus pyralis</name>
    <name type="common">Common eastern firefly</name>
    <name type="synonym">Lampyris pyralis</name>
    <dbReference type="NCBI Taxonomy" id="7054"/>
    <lineage>
        <taxon>Eukaryota</taxon>
        <taxon>Metazoa</taxon>
        <taxon>Ecdysozoa</taxon>
        <taxon>Arthropoda</taxon>
        <taxon>Hexapoda</taxon>
        <taxon>Insecta</taxon>
        <taxon>Pterygota</taxon>
        <taxon>Neoptera</taxon>
        <taxon>Endopterygota</taxon>
        <taxon>Coleoptera</taxon>
        <taxon>Polyphaga</taxon>
        <taxon>Elateriformia</taxon>
        <taxon>Elateroidea</taxon>
        <taxon>Lampyridae</taxon>
        <taxon>Lampyrinae</taxon>
        <taxon>Photinus</taxon>
    </lineage>
</organism>
<reference evidence="1" key="1">
    <citation type="journal article" date="2016" name="Sci. Rep.">
        <title>Molecular characterization of firefly nuptial gifts: a multi-omics approach sheds light on postcopulatory sexual selection.</title>
        <authorList>
            <person name="Al-Wathiqui N."/>
            <person name="Fallon T.R."/>
            <person name="South A."/>
            <person name="Weng J.K."/>
            <person name="Lewis S.M."/>
        </authorList>
    </citation>
    <scope>NUCLEOTIDE SEQUENCE</scope>
</reference>
<dbReference type="AlphaFoldDB" id="A0A1Y1M5I5"/>
<sequence>MFSSILCHVPCNCLLTLARWPKIEKGKRNKIIRTYLLLLKVNLLHDKKHGTRRRRIKSPWLKGYKTRKENNKKGTVRLAADCLLNAFKELFGHDTLVAQVPRHALDQLDLLFRAQARNGSLKNRSDVDLVERDEGVVVHVREEPHDELTVHAIRHAAMSWNRVTEILNFEAALQSRSKEASERSDERGK</sequence>
<proteinExistence type="predicted"/>
<evidence type="ECO:0000313" key="1">
    <source>
        <dbReference type="EMBL" id="JAV80791.1"/>
    </source>
</evidence>
<dbReference type="EMBL" id="GEZM01040601">
    <property type="protein sequence ID" value="JAV80791.1"/>
    <property type="molecule type" value="Transcribed_RNA"/>
</dbReference>
<accession>A0A1Y1M5I5</accession>